<evidence type="ECO:0000313" key="4">
    <source>
        <dbReference type="EMBL" id="KAL3083244.1"/>
    </source>
</evidence>
<dbReference type="InterPro" id="IPR036871">
    <property type="entry name" value="PX_dom_sf"/>
</dbReference>
<keyword evidence="2" id="KW-0472">Membrane</keyword>
<keyword evidence="5" id="KW-1185">Reference proteome</keyword>
<evidence type="ECO:0000313" key="5">
    <source>
        <dbReference type="Proteomes" id="UP001620645"/>
    </source>
</evidence>
<keyword evidence="2" id="KW-1133">Transmembrane helix</keyword>
<reference evidence="4 5" key="1">
    <citation type="submission" date="2024-10" db="EMBL/GenBank/DDBJ databases">
        <authorList>
            <person name="Kim D."/>
        </authorList>
    </citation>
    <scope>NUCLEOTIDE SEQUENCE [LARGE SCALE GENOMIC DNA]</scope>
    <source>
        <strain evidence="4">Taebaek</strain>
    </source>
</reference>
<dbReference type="PANTHER" id="PTHR15508:SF8">
    <property type="entry name" value="LD24550P"/>
    <property type="match status" value="1"/>
</dbReference>
<comment type="caution">
    <text evidence="4">The sequence shown here is derived from an EMBL/GenBank/DDBJ whole genome shotgun (WGS) entry which is preliminary data.</text>
</comment>
<dbReference type="AlphaFoldDB" id="A0ABD2ITC3"/>
<dbReference type="Pfam" id="PF00787">
    <property type="entry name" value="PX"/>
    <property type="match status" value="1"/>
</dbReference>
<protein>
    <recommendedName>
        <fullName evidence="3">PX domain-containing protein</fullName>
    </recommendedName>
</protein>
<organism evidence="4 5">
    <name type="scientific">Heterodera schachtii</name>
    <name type="common">Sugarbeet cyst nematode worm</name>
    <name type="synonym">Tylenchus schachtii</name>
    <dbReference type="NCBI Taxonomy" id="97005"/>
    <lineage>
        <taxon>Eukaryota</taxon>
        <taxon>Metazoa</taxon>
        <taxon>Ecdysozoa</taxon>
        <taxon>Nematoda</taxon>
        <taxon>Chromadorea</taxon>
        <taxon>Rhabditida</taxon>
        <taxon>Tylenchina</taxon>
        <taxon>Tylenchomorpha</taxon>
        <taxon>Tylenchoidea</taxon>
        <taxon>Heteroderidae</taxon>
        <taxon>Heteroderinae</taxon>
        <taxon>Heterodera</taxon>
    </lineage>
</organism>
<keyword evidence="1" id="KW-0175">Coiled coil</keyword>
<dbReference type="PROSITE" id="PS50195">
    <property type="entry name" value="PX"/>
    <property type="match status" value="1"/>
</dbReference>
<dbReference type="Gene3D" id="3.30.1520.10">
    <property type="entry name" value="Phox-like domain"/>
    <property type="match status" value="1"/>
</dbReference>
<feature type="transmembrane region" description="Helical" evidence="2">
    <location>
        <begin position="130"/>
        <end position="151"/>
    </location>
</feature>
<dbReference type="PANTHER" id="PTHR15508">
    <property type="entry name" value="RIBOSOMAL PROTEIN S6 KINASE"/>
    <property type="match status" value="1"/>
</dbReference>
<dbReference type="SUPFAM" id="SSF64268">
    <property type="entry name" value="PX domain"/>
    <property type="match status" value="1"/>
</dbReference>
<evidence type="ECO:0000256" key="1">
    <source>
        <dbReference type="SAM" id="Coils"/>
    </source>
</evidence>
<gene>
    <name evidence="4" type="ORF">niasHS_011046</name>
</gene>
<dbReference type="Proteomes" id="UP001620645">
    <property type="component" value="Unassembled WGS sequence"/>
</dbReference>
<evidence type="ECO:0000259" key="3">
    <source>
        <dbReference type="PROSITE" id="PS50195"/>
    </source>
</evidence>
<feature type="coiled-coil region" evidence="1">
    <location>
        <begin position="100"/>
        <end position="127"/>
    </location>
</feature>
<proteinExistence type="predicted"/>
<sequence length="153" mass="17912">MKKKNEPRLFGLITRYKELSALYSTLASIHRSLYLKGKFPSFAEPKYFGATDPQTIAERRNSIEEFLQFVLNNEVLCKSVKFQQFLETSIVVDKDPLKELKMMRRRLIQLTKRVSELETQNEQKNIERKVLLGIVSASTLLSVVLFVRTWLNR</sequence>
<dbReference type="InterPro" id="IPR051866">
    <property type="entry name" value="Intracell_Sig-Traffick_Protein"/>
</dbReference>
<evidence type="ECO:0000256" key="2">
    <source>
        <dbReference type="SAM" id="Phobius"/>
    </source>
</evidence>
<accession>A0ABD2ITC3</accession>
<dbReference type="EMBL" id="JBICCN010000254">
    <property type="protein sequence ID" value="KAL3083244.1"/>
    <property type="molecule type" value="Genomic_DNA"/>
</dbReference>
<feature type="domain" description="PX" evidence="3">
    <location>
        <begin position="1"/>
        <end position="93"/>
    </location>
</feature>
<keyword evidence="2" id="KW-0812">Transmembrane</keyword>
<dbReference type="InterPro" id="IPR001683">
    <property type="entry name" value="PX_dom"/>
</dbReference>
<name>A0ABD2ITC3_HETSC</name>